<dbReference type="PROSITE" id="PS50206">
    <property type="entry name" value="RHODANESE_3"/>
    <property type="match status" value="1"/>
</dbReference>
<dbReference type="CDD" id="cd00158">
    <property type="entry name" value="RHOD"/>
    <property type="match status" value="1"/>
</dbReference>
<dbReference type="Proteomes" id="UP001597532">
    <property type="component" value="Unassembled WGS sequence"/>
</dbReference>
<sequence length="114" mass="12859">MSFLAKLFGSNKVASDKIEILNAAAYSEAISGKKVQLVDVRTKNEFLDGHISKAVNIDFFNSDNFTKSFAKMDKEKPIYLYCRSGARSRKAANKLIGMGFEKIYDLKGGYMQWK</sequence>
<dbReference type="RefSeq" id="WP_251806858.1">
    <property type="nucleotide sequence ID" value="NZ_CP166679.1"/>
</dbReference>
<dbReference type="SUPFAM" id="SSF52821">
    <property type="entry name" value="Rhodanese/Cell cycle control phosphatase"/>
    <property type="match status" value="1"/>
</dbReference>
<dbReference type="PANTHER" id="PTHR45431:SF3">
    <property type="entry name" value="RHODANESE-LIKE DOMAIN-CONTAINING PROTEIN 15, CHLOROPLASTIC"/>
    <property type="match status" value="1"/>
</dbReference>
<dbReference type="InterPro" id="IPR036873">
    <property type="entry name" value="Rhodanese-like_dom_sf"/>
</dbReference>
<gene>
    <name evidence="2" type="ORF">ACFS1K_03085</name>
</gene>
<dbReference type="Gene3D" id="3.40.250.10">
    <property type="entry name" value="Rhodanese-like domain"/>
    <property type="match status" value="1"/>
</dbReference>
<feature type="domain" description="Rhodanese" evidence="1">
    <location>
        <begin position="31"/>
        <end position="114"/>
    </location>
</feature>
<evidence type="ECO:0000313" key="3">
    <source>
        <dbReference type="Proteomes" id="UP001597532"/>
    </source>
</evidence>
<dbReference type="Pfam" id="PF00581">
    <property type="entry name" value="Rhodanese"/>
    <property type="match status" value="1"/>
</dbReference>
<organism evidence="2 3">
    <name type="scientific">Arenibacter antarcticus</name>
    <dbReference type="NCBI Taxonomy" id="2040469"/>
    <lineage>
        <taxon>Bacteria</taxon>
        <taxon>Pseudomonadati</taxon>
        <taxon>Bacteroidota</taxon>
        <taxon>Flavobacteriia</taxon>
        <taxon>Flavobacteriales</taxon>
        <taxon>Flavobacteriaceae</taxon>
        <taxon>Arenibacter</taxon>
    </lineage>
</organism>
<dbReference type="SMART" id="SM00450">
    <property type="entry name" value="RHOD"/>
    <property type="match status" value="1"/>
</dbReference>
<dbReference type="InterPro" id="IPR001763">
    <property type="entry name" value="Rhodanese-like_dom"/>
</dbReference>
<comment type="caution">
    <text evidence="2">The sequence shown here is derived from an EMBL/GenBank/DDBJ whole genome shotgun (WGS) entry which is preliminary data.</text>
</comment>
<reference evidence="3" key="1">
    <citation type="journal article" date="2019" name="Int. J. Syst. Evol. Microbiol.">
        <title>The Global Catalogue of Microorganisms (GCM) 10K type strain sequencing project: providing services to taxonomists for standard genome sequencing and annotation.</title>
        <authorList>
            <consortium name="The Broad Institute Genomics Platform"/>
            <consortium name="The Broad Institute Genome Sequencing Center for Infectious Disease"/>
            <person name="Wu L."/>
            <person name="Ma J."/>
        </authorList>
    </citation>
    <scope>NUCLEOTIDE SEQUENCE [LARGE SCALE GENOMIC DNA]</scope>
    <source>
        <strain evidence="3">KCTC 52924</strain>
    </source>
</reference>
<accession>A0ABW5VE71</accession>
<dbReference type="InterPro" id="IPR052367">
    <property type="entry name" value="Thiosulfate_ST/Rhodanese-like"/>
</dbReference>
<name>A0ABW5VE71_9FLAO</name>
<protein>
    <submittedName>
        <fullName evidence="2">Rhodanese-like domain-containing protein</fullName>
    </submittedName>
</protein>
<dbReference type="EMBL" id="JBHUOK010000004">
    <property type="protein sequence ID" value="MFD2788740.1"/>
    <property type="molecule type" value="Genomic_DNA"/>
</dbReference>
<proteinExistence type="predicted"/>
<evidence type="ECO:0000259" key="1">
    <source>
        <dbReference type="PROSITE" id="PS50206"/>
    </source>
</evidence>
<evidence type="ECO:0000313" key="2">
    <source>
        <dbReference type="EMBL" id="MFD2788740.1"/>
    </source>
</evidence>
<keyword evidence="3" id="KW-1185">Reference proteome</keyword>
<dbReference type="PANTHER" id="PTHR45431">
    <property type="entry name" value="RHODANESE-LIKE DOMAIN-CONTAINING PROTEIN 15, CHLOROPLASTIC"/>
    <property type="match status" value="1"/>
</dbReference>